<feature type="signal peptide" evidence="1">
    <location>
        <begin position="1"/>
        <end position="18"/>
    </location>
</feature>
<feature type="chain" id="PRO_5018756265" evidence="1">
    <location>
        <begin position="19"/>
        <end position="332"/>
    </location>
</feature>
<keyword evidence="1" id="KW-0732">Signal</keyword>
<evidence type="ECO:0000256" key="1">
    <source>
        <dbReference type="SAM" id="SignalP"/>
    </source>
</evidence>
<reference evidence="3 4" key="1">
    <citation type="submission" date="2018-12" db="EMBL/GenBank/DDBJ databases">
        <title>Genomic taxonomy of the Vibrionaceae family.</title>
        <authorList>
            <person name="Gomez-Gil B."/>
            <person name="Enciso-Ibarra K."/>
        </authorList>
    </citation>
    <scope>NUCLEOTIDE SEQUENCE [LARGE SCALE GENOMIC DNA]</scope>
    <source>
        <strain evidence="3 4">CAIM 594</strain>
    </source>
</reference>
<comment type="caution">
    <text evidence="3">The sequence shown here is derived from an EMBL/GenBank/DDBJ whole genome shotgun (WGS) entry which is preliminary data.</text>
</comment>
<keyword evidence="3" id="KW-0378">Hydrolase</keyword>
<accession>A0A3R9F3P2</accession>
<dbReference type="InterPro" id="IPR006680">
    <property type="entry name" value="Amidohydro-rel"/>
</dbReference>
<dbReference type="Proteomes" id="UP000269041">
    <property type="component" value="Unassembled WGS sequence"/>
</dbReference>
<organism evidence="3 4">
    <name type="scientific">Vibrio pectenicida</name>
    <dbReference type="NCBI Taxonomy" id="62763"/>
    <lineage>
        <taxon>Bacteria</taxon>
        <taxon>Pseudomonadati</taxon>
        <taxon>Pseudomonadota</taxon>
        <taxon>Gammaproteobacteria</taxon>
        <taxon>Vibrionales</taxon>
        <taxon>Vibrionaceae</taxon>
        <taxon>Vibrio</taxon>
    </lineage>
</organism>
<dbReference type="AlphaFoldDB" id="A0A3R9F3P2"/>
<dbReference type="InterPro" id="IPR032466">
    <property type="entry name" value="Metal_Hydrolase"/>
</dbReference>
<protein>
    <submittedName>
        <fullName evidence="3">Amidohydrolase</fullName>
    </submittedName>
</protein>
<dbReference type="SUPFAM" id="SSF51556">
    <property type="entry name" value="Metallo-dependent hydrolases"/>
    <property type="match status" value="1"/>
</dbReference>
<dbReference type="RefSeq" id="WP_125323379.1">
    <property type="nucleotide sequence ID" value="NZ_AP024889.1"/>
</dbReference>
<dbReference type="EMBL" id="RSFA01000164">
    <property type="protein sequence ID" value="RSD28313.1"/>
    <property type="molecule type" value="Genomic_DNA"/>
</dbReference>
<sequence>MKYLAMFICLIAEFSAWASEREYTYTDSHQHFLNFVQDTQGITALVDNMDAANIEYSMLSGMPMIKKLSSTDPKPTPYYLGNNSPVYWYSMTDEILARALESLPDNTRKRFIPFMSGFNPTDMNAVDHLRKLLEWRPGFWRGIGEVMTRHDDLTNLTYGEVARANHPAMFKIYALAAEYNLPVLVHSNITSASQAEFEPIYLTEIEEAVKNSPNTKLIWAHAGAATRINKKGLPYLPAEVRKLLDKYDNLYIDLSWAVLKSQLLDVNGKPVDKWVQLVSDYPDKFMIGTDQVGQFSGLKRTIERYNVFLDALPEATARRVSRDNFLSLCGFI</sequence>
<dbReference type="GO" id="GO:0016787">
    <property type="term" value="F:hydrolase activity"/>
    <property type="evidence" value="ECO:0007669"/>
    <property type="project" value="UniProtKB-KW"/>
</dbReference>
<feature type="domain" description="Amidohydrolase-related" evidence="2">
    <location>
        <begin position="27"/>
        <end position="258"/>
    </location>
</feature>
<name>A0A3R9F3P2_9VIBR</name>
<evidence type="ECO:0000313" key="4">
    <source>
        <dbReference type="Proteomes" id="UP000269041"/>
    </source>
</evidence>
<gene>
    <name evidence="3" type="ORF">EJA03_19395</name>
</gene>
<keyword evidence="4" id="KW-1185">Reference proteome</keyword>
<proteinExistence type="predicted"/>
<dbReference type="OrthoDB" id="3982782at2"/>
<evidence type="ECO:0000259" key="2">
    <source>
        <dbReference type="Pfam" id="PF04909"/>
    </source>
</evidence>
<dbReference type="Gene3D" id="3.20.20.140">
    <property type="entry name" value="Metal-dependent hydrolases"/>
    <property type="match status" value="1"/>
</dbReference>
<dbReference type="Pfam" id="PF04909">
    <property type="entry name" value="Amidohydro_2"/>
    <property type="match status" value="1"/>
</dbReference>
<evidence type="ECO:0000313" key="3">
    <source>
        <dbReference type="EMBL" id="RSD28313.1"/>
    </source>
</evidence>